<reference evidence="1 2" key="2">
    <citation type="journal article" date="2021" name="Genomics">
        <title>High-quality reference genome for Clonorchis sinensis.</title>
        <authorList>
            <person name="Young N.D."/>
            <person name="Stroehlein A.J."/>
            <person name="Kinkar L."/>
            <person name="Wang T."/>
            <person name="Sohn W.M."/>
            <person name="Chang B.C.H."/>
            <person name="Kaur P."/>
            <person name="Weisz D."/>
            <person name="Dudchenko O."/>
            <person name="Aiden E.L."/>
            <person name="Korhonen P.K."/>
            <person name="Gasser R.B."/>
        </authorList>
    </citation>
    <scope>NUCLEOTIDE SEQUENCE [LARGE SCALE GENOMIC DNA]</scope>
    <source>
        <strain evidence="1">Cs-k2</strain>
    </source>
</reference>
<protein>
    <submittedName>
        <fullName evidence="1">Uncharacterized protein</fullName>
    </submittedName>
</protein>
<proteinExistence type="predicted"/>
<name>A0A3R7G5L9_CLOSI</name>
<evidence type="ECO:0000313" key="1">
    <source>
        <dbReference type="EMBL" id="KAG5443897.1"/>
    </source>
</evidence>
<organism evidence="1 2">
    <name type="scientific">Clonorchis sinensis</name>
    <name type="common">Chinese liver fluke</name>
    <dbReference type="NCBI Taxonomy" id="79923"/>
    <lineage>
        <taxon>Eukaryota</taxon>
        <taxon>Metazoa</taxon>
        <taxon>Spiralia</taxon>
        <taxon>Lophotrochozoa</taxon>
        <taxon>Platyhelminthes</taxon>
        <taxon>Trematoda</taxon>
        <taxon>Digenea</taxon>
        <taxon>Opisthorchiida</taxon>
        <taxon>Opisthorchiata</taxon>
        <taxon>Opisthorchiidae</taxon>
        <taxon>Clonorchis</taxon>
    </lineage>
</organism>
<dbReference type="InParanoid" id="A0A3R7G5L9"/>
<gene>
    <name evidence="1" type="ORF">CSKR_100852</name>
</gene>
<keyword evidence="2" id="KW-1185">Reference proteome</keyword>
<accession>A0A3R7G5L9</accession>
<reference evidence="1 2" key="1">
    <citation type="journal article" date="2018" name="Biotechnol. Adv.">
        <title>Improved genomic resources and new bioinformatic workflow for the carcinogenic parasite Clonorchis sinensis: Biotechnological implications.</title>
        <authorList>
            <person name="Wang D."/>
            <person name="Korhonen P.K."/>
            <person name="Gasser R.B."/>
            <person name="Young N.D."/>
        </authorList>
    </citation>
    <scope>NUCLEOTIDE SEQUENCE [LARGE SCALE GENOMIC DNA]</scope>
    <source>
        <strain evidence="1">Cs-k2</strain>
    </source>
</reference>
<evidence type="ECO:0000313" key="2">
    <source>
        <dbReference type="Proteomes" id="UP000286415"/>
    </source>
</evidence>
<sequence length="211" mass="23653">MHKQGHIQFSLSAISRVPWVHWSQLLQFRPPESAYNSKRSIRQSGKKVTARAPLTPISRHFLQCLQPSVGEVTGTLSWKPYDTHSRRATQTLRNFFHALPPSHMLSTSRCLQFQTLNQAIWKEGDSTSATDTDQPPFLAMSPAKRGRGNGDPILEAFSNHLVSNPLTPSKTSNGFEVLVVKNLKTPHIICPQRLRLAAKQQHSPWSGTCDP</sequence>
<dbReference type="AlphaFoldDB" id="A0A3R7G5L9"/>
<dbReference type="EMBL" id="NIRI02000056">
    <property type="protein sequence ID" value="KAG5443897.1"/>
    <property type="molecule type" value="Genomic_DNA"/>
</dbReference>
<dbReference type="Proteomes" id="UP000286415">
    <property type="component" value="Unassembled WGS sequence"/>
</dbReference>
<comment type="caution">
    <text evidence="1">The sequence shown here is derived from an EMBL/GenBank/DDBJ whole genome shotgun (WGS) entry which is preliminary data.</text>
</comment>